<gene>
    <name evidence="1" type="ORF">GCM10010503_37760</name>
</gene>
<dbReference type="AlphaFoldDB" id="A0A918JBA8"/>
<evidence type="ECO:0000313" key="2">
    <source>
        <dbReference type="Proteomes" id="UP000620224"/>
    </source>
</evidence>
<comment type="caution">
    <text evidence="1">The sequence shown here is derived from an EMBL/GenBank/DDBJ whole genome shotgun (WGS) entry which is preliminary data.</text>
</comment>
<dbReference type="InterPro" id="IPR035439">
    <property type="entry name" value="UPF0145_dom_sf"/>
</dbReference>
<organism evidence="1 2">
    <name type="scientific">Streptomyces lucensis JCM 4490</name>
    <dbReference type="NCBI Taxonomy" id="1306176"/>
    <lineage>
        <taxon>Bacteria</taxon>
        <taxon>Bacillati</taxon>
        <taxon>Actinomycetota</taxon>
        <taxon>Actinomycetes</taxon>
        <taxon>Kitasatosporales</taxon>
        <taxon>Streptomycetaceae</taxon>
        <taxon>Streptomyces</taxon>
    </lineage>
</organism>
<dbReference type="Proteomes" id="UP000620224">
    <property type="component" value="Unassembled WGS sequence"/>
</dbReference>
<name>A0A918JBA8_9ACTN</name>
<reference evidence="1" key="1">
    <citation type="journal article" date="2014" name="Int. J. Syst. Evol. Microbiol.">
        <title>Complete genome sequence of Corynebacterium casei LMG S-19264T (=DSM 44701T), isolated from a smear-ripened cheese.</title>
        <authorList>
            <consortium name="US DOE Joint Genome Institute (JGI-PGF)"/>
            <person name="Walter F."/>
            <person name="Albersmeier A."/>
            <person name="Kalinowski J."/>
            <person name="Ruckert C."/>
        </authorList>
    </citation>
    <scope>NUCLEOTIDE SEQUENCE</scope>
    <source>
        <strain evidence="1">JCM 4490</strain>
    </source>
</reference>
<protein>
    <submittedName>
        <fullName evidence="1">Uncharacterized protein</fullName>
    </submittedName>
</protein>
<dbReference type="RefSeq" id="WP_190016477.1">
    <property type="nucleotide sequence ID" value="NZ_BMUE01000007.1"/>
</dbReference>
<dbReference type="EMBL" id="BMUE01000007">
    <property type="protein sequence ID" value="GGW56946.1"/>
    <property type="molecule type" value="Genomic_DNA"/>
</dbReference>
<evidence type="ECO:0000313" key="1">
    <source>
        <dbReference type="EMBL" id="GGW56946.1"/>
    </source>
</evidence>
<proteinExistence type="predicted"/>
<keyword evidence="2" id="KW-1185">Reference proteome</keyword>
<accession>A0A918JBA8</accession>
<reference evidence="1" key="2">
    <citation type="submission" date="2020-09" db="EMBL/GenBank/DDBJ databases">
        <authorList>
            <person name="Sun Q."/>
            <person name="Ohkuma M."/>
        </authorList>
    </citation>
    <scope>NUCLEOTIDE SEQUENCE</scope>
    <source>
        <strain evidence="1">JCM 4490</strain>
    </source>
</reference>
<dbReference type="SUPFAM" id="SSF117782">
    <property type="entry name" value="YbjQ-like"/>
    <property type="match status" value="1"/>
</dbReference>
<sequence length="105" mass="11342">MKWMDNARKRRQEAGELRERALAAVTASTLCHDSRPFTQVKVIWGTARSSMDAAYEALLIEAYNLGYDAVLGVGFTSPAHPPGGGGGYSSVNFIAYGTGVTWTNK</sequence>